<proteinExistence type="predicted"/>
<reference evidence="2 3" key="1">
    <citation type="journal article" date="2015" name="Sci. Rep.">
        <title>Chromosome-level genome map provides insights into diverse defense mechanisms in the medicinal fungus Ganoderma sinense.</title>
        <authorList>
            <person name="Zhu Y."/>
            <person name="Xu J."/>
            <person name="Sun C."/>
            <person name="Zhou S."/>
            <person name="Xu H."/>
            <person name="Nelson D.R."/>
            <person name="Qian J."/>
            <person name="Song J."/>
            <person name="Luo H."/>
            <person name="Xiang L."/>
            <person name="Li Y."/>
            <person name="Xu Z."/>
            <person name="Ji A."/>
            <person name="Wang L."/>
            <person name="Lu S."/>
            <person name="Hayward A."/>
            <person name="Sun W."/>
            <person name="Li X."/>
            <person name="Schwartz D.C."/>
            <person name="Wang Y."/>
            <person name="Chen S."/>
        </authorList>
    </citation>
    <scope>NUCLEOTIDE SEQUENCE [LARGE SCALE GENOMIC DNA]</scope>
    <source>
        <strain evidence="2 3">ZZ0214-1</strain>
    </source>
</reference>
<keyword evidence="3" id="KW-1185">Reference proteome</keyword>
<dbReference type="AlphaFoldDB" id="A0A2G8RZU9"/>
<sequence length="213" mass="24270">MAPCVIYSGQGEKPAPPLVNLINRVLDPDGPSSSSSESSSSVGPSASNPAGASESLKLPLRKFVWGSKLVRNVLPRPTIPSWLDPIDVDVDDPRKLPLCWYGVPFYLDTIFAYAQRIRVAVYMEIENLNLKPGDLDIYGTWPKFVDWFKDQSGFTMHLHQVWDEKEPLLTFFSNHEMARVTEDMWEFINALLDDIGYPKDIEPMWYLDRSLDF</sequence>
<organism evidence="2 3">
    <name type="scientific">Ganoderma sinense ZZ0214-1</name>
    <dbReference type="NCBI Taxonomy" id="1077348"/>
    <lineage>
        <taxon>Eukaryota</taxon>
        <taxon>Fungi</taxon>
        <taxon>Dikarya</taxon>
        <taxon>Basidiomycota</taxon>
        <taxon>Agaricomycotina</taxon>
        <taxon>Agaricomycetes</taxon>
        <taxon>Polyporales</taxon>
        <taxon>Polyporaceae</taxon>
        <taxon>Ganoderma</taxon>
    </lineage>
</organism>
<feature type="region of interest" description="Disordered" evidence="1">
    <location>
        <begin position="25"/>
        <end position="53"/>
    </location>
</feature>
<comment type="caution">
    <text evidence="2">The sequence shown here is derived from an EMBL/GenBank/DDBJ whole genome shotgun (WGS) entry which is preliminary data.</text>
</comment>
<accession>A0A2G8RZU9</accession>
<dbReference type="EMBL" id="AYKW01000034">
    <property type="protein sequence ID" value="PIL27042.1"/>
    <property type="molecule type" value="Genomic_DNA"/>
</dbReference>
<dbReference type="Proteomes" id="UP000230002">
    <property type="component" value="Unassembled WGS sequence"/>
</dbReference>
<feature type="compositionally biased region" description="Low complexity" evidence="1">
    <location>
        <begin position="30"/>
        <end position="53"/>
    </location>
</feature>
<gene>
    <name evidence="2" type="ORF">GSI_10181</name>
</gene>
<name>A0A2G8RZU9_9APHY</name>
<evidence type="ECO:0000313" key="2">
    <source>
        <dbReference type="EMBL" id="PIL27042.1"/>
    </source>
</evidence>
<protein>
    <submittedName>
        <fullName evidence="2">Uncharacterized protein</fullName>
    </submittedName>
</protein>
<evidence type="ECO:0000313" key="3">
    <source>
        <dbReference type="Proteomes" id="UP000230002"/>
    </source>
</evidence>
<evidence type="ECO:0000256" key="1">
    <source>
        <dbReference type="SAM" id="MobiDB-lite"/>
    </source>
</evidence>
<dbReference type="OrthoDB" id="2753572at2759"/>